<name>H5Y2N8_9FIRM</name>
<proteinExistence type="predicted"/>
<sequence length="291" mass="30715">MPRKVLIQIRRGLEGSIGSLAVGELGFCTDTKKLYIGTDSGNELLVAAQTVGDMLKSIYDTNNDGKVDLSEDADTVDGKHASDLYVLTLAVPFNNGDNLDDFITPGCWYSSNAAKSATLSNCPSVSSGGKLIVEHIGSASNSTRQKWIVNSQSAIVYERQRTSIGWGSWQKIANQSDIAAQVSKSGDTMTGKLTLPASTADSASLNIPQGVGPSSLVNGDILTLSDGVYVTRGGTRYMMRDAGNTPAVSQAEAEAGTVTQQRVWSPQRVAQAIAAQALSKGPITWNQLKGV</sequence>
<dbReference type="STRING" id="768710.DesyoDRAFT_1131"/>
<dbReference type="RefSeq" id="WP_007780499.1">
    <property type="nucleotide sequence ID" value="NZ_CM001441.1"/>
</dbReference>
<feature type="domain" description="Major tropism determinant N-terminal" evidence="1">
    <location>
        <begin position="7"/>
        <end position="37"/>
    </location>
</feature>
<accession>H5Y2N8</accession>
<dbReference type="Proteomes" id="UP000005104">
    <property type="component" value="Chromosome"/>
</dbReference>
<reference evidence="2 3" key="1">
    <citation type="submission" date="2011-11" db="EMBL/GenBank/DDBJ databases">
        <title>The Noncontiguous Finished genome of Desulfosporosinus youngiae DSM 17734.</title>
        <authorList>
            <consortium name="US DOE Joint Genome Institute (JGI-PGF)"/>
            <person name="Lucas S."/>
            <person name="Han J."/>
            <person name="Lapidus A."/>
            <person name="Cheng J.-F."/>
            <person name="Goodwin L."/>
            <person name="Pitluck S."/>
            <person name="Peters L."/>
            <person name="Ovchinnikova G."/>
            <person name="Lu M."/>
            <person name="Land M.L."/>
            <person name="Hauser L."/>
            <person name="Pester M."/>
            <person name="Spring S."/>
            <person name="Ollivier B."/>
            <person name="Rattei T."/>
            <person name="Klenk H.-P."/>
            <person name="Wagner M."/>
            <person name="Loy A."/>
            <person name="Woyke T.J."/>
        </authorList>
    </citation>
    <scope>NUCLEOTIDE SEQUENCE [LARGE SCALE GENOMIC DNA]</scope>
    <source>
        <strain evidence="2 3">DSM 17734</strain>
    </source>
</reference>
<protein>
    <recommendedName>
        <fullName evidence="1">Major tropism determinant N-terminal domain-containing protein</fullName>
    </recommendedName>
</protein>
<dbReference type="AlphaFoldDB" id="H5Y2N8"/>
<evidence type="ECO:0000313" key="2">
    <source>
        <dbReference type="EMBL" id="EHQ88301.1"/>
    </source>
</evidence>
<dbReference type="EMBL" id="CM001441">
    <property type="protein sequence ID" value="EHQ88301.1"/>
    <property type="molecule type" value="Genomic_DNA"/>
</dbReference>
<dbReference type="eggNOG" id="ENOG5033INK">
    <property type="taxonomic scope" value="Bacteria"/>
</dbReference>
<organism evidence="2 3">
    <name type="scientific">Desulfosporosinus youngiae DSM 17734</name>
    <dbReference type="NCBI Taxonomy" id="768710"/>
    <lineage>
        <taxon>Bacteria</taxon>
        <taxon>Bacillati</taxon>
        <taxon>Bacillota</taxon>
        <taxon>Clostridia</taxon>
        <taxon>Eubacteriales</taxon>
        <taxon>Desulfitobacteriaceae</taxon>
        <taxon>Desulfosporosinus</taxon>
    </lineage>
</organism>
<dbReference type="InterPro" id="IPR041352">
    <property type="entry name" value="Mtd_N"/>
</dbReference>
<dbReference type="CDD" id="cd19958">
    <property type="entry name" value="pyocin_knob"/>
    <property type="match status" value="1"/>
</dbReference>
<evidence type="ECO:0000259" key="1">
    <source>
        <dbReference type="Pfam" id="PF18454"/>
    </source>
</evidence>
<gene>
    <name evidence="2" type="ORF">DesyoDRAFT_1131</name>
</gene>
<keyword evidence="3" id="KW-1185">Reference proteome</keyword>
<evidence type="ECO:0000313" key="3">
    <source>
        <dbReference type="Proteomes" id="UP000005104"/>
    </source>
</evidence>
<dbReference type="Pfam" id="PF18454">
    <property type="entry name" value="Mtd_N"/>
    <property type="match status" value="1"/>
</dbReference>
<dbReference type="HOGENOM" id="CLU_955561_0_0_9"/>